<dbReference type="Pfam" id="PF05973">
    <property type="entry name" value="Gp49"/>
    <property type="match status" value="1"/>
</dbReference>
<dbReference type="InterPro" id="IPR009241">
    <property type="entry name" value="HigB-like"/>
</dbReference>
<proteinExistence type="predicted"/>
<evidence type="ECO:0000313" key="2">
    <source>
        <dbReference type="Proteomes" id="UP000230869"/>
    </source>
</evidence>
<comment type="caution">
    <text evidence="1">The sequence shown here is derived from an EMBL/GenBank/DDBJ whole genome shotgun (WGS) entry which is preliminary data.</text>
</comment>
<dbReference type="AlphaFoldDB" id="A0A2M6K8J1"/>
<name>A0A2M6K8J1_9BACT</name>
<evidence type="ECO:0000313" key="1">
    <source>
        <dbReference type="EMBL" id="PIR13191.1"/>
    </source>
</evidence>
<sequence length="81" mass="9575">MAKIAHFIDLLEVHGSLLGMPHAKKLETNLYELRVRVKEEIRIFYGFKGNTIYILHCFKKQKQKTPQKEIAIARQRYMSLT</sequence>
<reference evidence="1 2" key="1">
    <citation type="submission" date="2017-09" db="EMBL/GenBank/DDBJ databases">
        <title>Depth-based differentiation of microbial function through sediment-hosted aquifers and enrichment of novel symbionts in the deep terrestrial subsurface.</title>
        <authorList>
            <person name="Probst A.J."/>
            <person name="Ladd B."/>
            <person name="Jarett J.K."/>
            <person name="Geller-Mcgrath D.E."/>
            <person name="Sieber C.M."/>
            <person name="Emerson J.B."/>
            <person name="Anantharaman K."/>
            <person name="Thomas B.C."/>
            <person name="Malmstrom R."/>
            <person name="Stieglmeier M."/>
            <person name="Klingl A."/>
            <person name="Woyke T."/>
            <person name="Ryan C.M."/>
            <person name="Banfield J.F."/>
        </authorList>
    </citation>
    <scope>NUCLEOTIDE SEQUENCE [LARGE SCALE GENOMIC DNA]</scope>
    <source>
        <strain evidence="1">CG11_big_fil_rev_8_21_14_0_20_39_10</strain>
    </source>
</reference>
<gene>
    <name evidence="1" type="ORF">COV49_03060</name>
</gene>
<organism evidence="1 2">
    <name type="scientific">Candidatus Falkowbacteria bacterium CG11_big_fil_rev_8_21_14_0_20_39_10</name>
    <dbReference type="NCBI Taxonomy" id="1974570"/>
    <lineage>
        <taxon>Bacteria</taxon>
        <taxon>Candidatus Falkowiibacteriota</taxon>
    </lineage>
</organism>
<evidence type="ECO:0008006" key="3">
    <source>
        <dbReference type="Google" id="ProtNLM"/>
    </source>
</evidence>
<protein>
    <recommendedName>
        <fullName evidence="3">Addiction module toxin RelE</fullName>
    </recommendedName>
</protein>
<dbReference type="Proteomes" id="UP000230869">
    <property type="component" value="Unassembled WGS sequence"/>
</dbReference>
<accession>A0A2M6K8J1</accession>
<dbReference type="EMBL" id="PCWW01000052">
    <property type="protein sequence ID" value="PIR13191.1"/>
    <property type="molecule type" value="Genomic_DNA"/>
</dbReference>